<protein>
    <submittedName>
        <fullName evidence="1">Uncharacterized protein</fullName>
    </submittedName>
</protein>
<comment type="caution">
    <text evidence="1">The sequence shown here is derived from an EMBL/GenBank/DDBJ whole genome shotgun (WGS) entry which is preliminary data.</text>
</comment>
<organism evidence="1 2">
    <name type="scientific">Pseudoflavonifractor capillosus ATCC 29799</name>
    <dbReference type="NCBI Taxonomy" id="411467"/>
    <lineage>
        <taxon>Bacteria</taxon>
        <taxon>Bacillati</taxon>
        <taxon>Bacillota</taxon>
        <taxon>Clostridia</taxon>
        <taxon>Eubacteriales</taxon>
        <taxon>Oscillospiraceae</taxon>
        <taxon>Pseudoflavonifractor</taxon>
    </lineage>
</organism>
<evidence type="ECO:0000313" key="1">
    <source>
        <dbReference type="EMBL" id="EDM97762.1"/>
    </source>
</evidence>
<gene>
    <name evidence="1" type="ORF">BACCAP_04237</name>
</gene>
<keyword evidence="2" id="KW-1185">Reference proteome</keyword>
<proteinExistence type="predicted"/>
<dbReference type="EMBL" id="AAXG02000047">
    <property type="protein sequence ID" value="EDM97762.1"/>
    <property type="molecule type" value="Genomic_DNA"/>
</dbReference>
<reference evidence="1 2" key="2">
    <citation type="submission" date="2007-06" db="EMBL/GenBank/DDBJ databases">
        <title>Draft genome sequence of Pseudoflavonifractor capillosus ATCC 29799.</title>
        <authorList>
            <person name="Sudarsanam P."/>
            <person name="Ley R."/>
            <person name="Guruge J."/>
            <person name="Turnbaugh P.J."/>
            <person name="Mahowald M."/>
            <person name="Liep D."/>
            <person name="Gordon J."/>
        </authorList>
    </citation>
    <scope>NUCLEOTIDE SEQUENCE [LARGE SCALE GENOMIC DNA]</scope>
    <source>
        <strain evidence="1 2">ATCC 29799</strain>
    </source>
</reference>
<evidence type="ECO:0000313" key="2">
    <source>
        <dbReference type="Proteomes" id="UP000003639"/>
    </source>
</evidence>
<dbReference type="AlphaFoldDB" id="A6P170"/>
<accession>A6P170</accession>
<dbReference type="Proteomes" id="UP000003639">
    <property type="component" value="Unassembled WGS sequence"/>
</dbReference>
<sequence length="34" mass="3754">MPQRLFSYTAHSIFTGLPSVVGSPQYRHSSSPFA</sequence>
<reference evidence="1 2" key="1">
    <citation type="submission" date="2007-04" db="EMBL/GenBank/DDBJ databases">
        <authorList>
            <person name="Fulton L."/>
            <person name="Clifton S."/>
            <person name="Fulton B."/>
            <person name="Xu J."/>
            <person name="Minx P."/>
            <person name="Pepin K.H."/>
            <person name="Johnson M."/>
            <person name="Thiruvilangam P."/>
            <person name="Bhonagiri V."/>
            <person name="Nash W.E."/>
            <person name="Mardis E.R."/>
            <person name="Wilson R.K."/>
        </authorList>
    </citation>
    <scope>NUCLEOTIDE SEQUENCE [LARGE SCALE GENOMIC DNA]</scope>
    <source>
        <strain evidence="1 2">ATCC 29799</strain>
    </source>
</reference>
<name>A6P170_9FIRM</name>